<reference evidence="1" key="1">
    <citation type="journal article" date="2020" name="Nat. Commun.">
        <title>Large-scale genome sequencing of mycorrhizal fungi provides insights into the early evolution of symbiotic traits.</title>
        <authorList>
            <person name="Miyauchi S."/>
            <person name="Kiss E."/>
            <person name="Kuo A."/>
            <person name="Drula E."/>
            <person name="Kohler A."/>
            <person name="Sanchez-Garcia M."/>
            <person name="Morin E."/>
            <person name="Andreopoulos B."/>
            <person name="Barry K.W."/>
            <person name="Bonito G."/>
            <person name="Buee M."/>
            <person name="Carver A."/>
            <person name="Chen C."/>
            <person name="Cichocki N."/>
            <person name="Clum A."/>
            <person name="Culley D."/>
            <person name="Crous P.W."/>
            <person name="Fauchery L."/>
            <person name="Girlanda M."/>
            <person name="Hayes R.D."/>
            <person name="Keri Z."/>
            <person name="LaButti K."/>
            <person name="Lipzen A."/>
            <person name="Lombard V."/>
            <person name="Magnuson J."/>
            <person name="Maillard F."/>
            <person name="Murat C."/>
            <person name="Nolan M."/>
            <person name="Ohm R.A."/>
            <person name="Pangilinan J."/>
            <person name="Pereira M.F."/>
            <person name="Perotto S."/>
            <person name="Peter M."/>
            <person name="Pfister S."/>
            <person name="Riley R."/>
            <person name="Sitrit Y."/>
            <person name="Stielow J.B."/>
            <person name="Szollosi G."/>
            <person name="Zifcakova L."/>
            <person name="Stursova M."/>
            <person name="Spatafora J.W."/>
            <person name="Tedersoo L."/>
            <person name="Vaario L.M."/>
            <person name="Yamada A."/>
            <person name="Yan M."/>
            <person name="Wang P."/>
            <person name="Xu J."/>
            <person name="Bruns T."/>
            <person name="Baldrian P."/>
            <person name="Vilgalys R."/>
            <person name="Dunand C."/>
            <person name="Henrissat B."/>
            <person name="Grigoriev I.V."/>
            <person name="Hibbett D."/>
            <person name="Nagy L.G."/>
            <person name="Martin F.M."/>
        </authorList>
    </citation>
    <scope>NUCLEOTIDE SEQUENCE</scope>
    <source>
        <strain evidence="1">UP504</strain>
    </source>
</reference>
<organism evidence="1 2">
    <name type="scientific">Hydnum rufescens UP504</name>
    <dbReference type="NCBI Taxonomy" id="1448309"/>
    <lineage>
        <taxon>Eukaryota</taxon>
        <taxon>Fungi</taxon>
        <taxon>Dikarya</taxon>
        <taxon>Basidiomycota</taxon>
        <taxon>Agaricomycotina</taxon>
        <taxon>Agaricomycetes</taxon>
        <taxon>Cantharellales</taxon>
        <taxon>Hydnaceae</taxon>
        <taxon>Hydnum</taxon>
    </lineage>
</organism>
<dbReference type="Proteomes" id="UP000886523">
    <property type="component" value="Unassembled WGS sequence"/>
</dbReference>
<gene>
    <name evidence="1" type="ORF">BS47DRAFT_1301346</name>
</gene>
<keyword evidence="2" id="KW-1185">Reference proteome</keyword>
<evidence type="ECO:0000313" key="1">
    <source>
        <dbReference type="EMBL" id="KAF9509566.1"/>
    </source>
</evidence>
<proteinExistence type="predicted"/>
<sequence length="153" mass="17198">MPQLVDVFLCYQASTCHGSLDPIVHPPVNCGCTQWHLCITCVYPSSMYQVACALHVSPINVFLAPELEMLQSSIWKCFPAPVQLLSHGLFGCSPYRPRVVIDIKQLNFLSILHSNTAPNLSAWYMSLQEHLGSLGHLFDTKVSLNTCLWYYIL</sequence>
<evidence type="ECO:0000313" key="2">
    <source>
        <dbReference type="Proteomes" id="UP000886523"/>
    </source>
</evidence>
<dbReference type="OrthoDB" id="3200967at2759"/>
<protein>
    <submittedName>
        <fullName evidence="1">Uncharacterized protein</fullName>
    </submittedName>
</protein>
<dbReference type="EMBL" id="MU129033">
    <property type="protein sequence ID" value="KAF9509566.1"/>
    <property type="molecule type" value="Genomic_DNA"/>
</dbReference>
<comment type="caution">
    <text evidence="1">The sequence shown here is derived from an EMBL/GenBank/DDBJ whole genome shotgun (WGS) entry which is preliminary data.</text>
</comment>
<dbReference type="AlphaFoldDB" id="A0A9P6ARJ3"/>
<name>A0A9P6ARJ3_9AGAM</name>
<accession>A0A9P6ARJ3</accession>